<organism evidence="2 3">
    <name type="scientific">Pseudoxanthomonas winnipegensis</name>
    <dbReference type="NCBI Taxonomy" id="2480810"/>
    <lineage>
        <taxon>Bacteria</taxon>
        <taxon>Pseudomonadati</taxon>
        <taxon>Pseudomonadota</taxon>
        <taxon>Gammaproteobacteria</taxon>
        <taxon>Lysobacterales</taxon>
        <taxon>Lysobacteraceae</taxon>
        <taxon>Pseudoxanthomonas</taxon>
    </lineage>
</organism>
<feature type="transmembrane region" description="Helical" evidence="1">
    <location>
        <begin position="103"/>
        <end position="125"/>
    </location>
</feature>
<evidence type="ECO:0000313" key="3">
    <source>
        <dbReference type="Proteomes" id="UP000292087"/>
    </source>
</evidence>
<dbReference type="EMBL" id="SHMF01000003">
    <property type="protein sequence ID" value="TAA34655.1"/>
    <property type="molecule type" value="Genomic_DNA"/>
</dbReference>
<name>A0A4V2HEX1_9GAMM</name>
<keyword evidence="1" id="KW-1133">Transmembrane helix</keyword>
<evidence type="ECO:0000313" key="2">
    <source>
        <dbReference type="EMBL" id="TAA34655.1"/>
    </source>
</evidence>
<dbReference type="RefSeq" id="WP_130524041.1">
    <property type="nucleotide sequence ID" value="NZ_SHMF01000003.1"/>
</dbReference>
<dbReference type="Proteomes" id="UP000292087">
    <property type="component" value="Unassembled WGS sequence"/>
</dbReference>
<reference evidence="2 3" key="1">
    <citation type="submission" date="2019-02" db="EMBL/GenBank/DDBJ databases">
        <title>WGS of Pseudoxanthomonas species novum from clinical isolates.</title>
        <authorList>
            <person name="Bernier A.-M."/>
            <person name="Bernard K."/>
            <person name="Vachon A."/>
        </authorList>
    </citation>
    <scope>NUCLEOTIDE SEQUENCE [LARGE SCALE GENOMIC DNA]</scope>
    <source>
        <strain evidence="2 3">NML140781</strain>
    </source>
</reference>
<protein>
    <recommendedName>
        <fullName evidence="4">DUF4231 domain-containing protein</fullName>
    </recommendedName>
</protein>
<gene>
    <name evidence="2" type="ORF">EA656_13190</name>
</gene>
<evidence type="ECO:0000256" key="1">
    <source>
        <dbReference type="SAM" id="Phobius"/>
    </source>
</evidence>
<keyword evidence="1" id="KW-0812">Transmembrane</keyword>
<dbReference type="AlphaFoldDB" id="A0A4V2HEX1"/>
<comment type="caution">
    <text evidence="2">The sequence shown here is derived from an EMBL/GenBank/DDBJ whole genome shotgun (WGS) entry which is preliminary data.</text>
</comment>
<proteinExistence type="predicted"/>
<evidence type="ECO:0008006" key="4">
    <source>
        <dbReference type="Google" id="ProtNLM"/>
    </source>
</evidence>
<keyword evidence="1" id="KW-0472">Membrane</keyword>
<accession>A0A4V2HEX1</accession>
<feature type="transmembrane region" description="Helical" evidence="1">
    <location>
        <begin position="78"/>
        <end position="97"/>
    </location>
</feature>
<sequence length="228" mass="25662">MLGLAAKIEELQLALEASKSLPRTDATQGALPPPRTPSPDVTFVLYFESIRSLLEQKAEVADKKASILLDKGTAYSRFGIGFFVFAIITWQVVAHYTGFQIQYIYGIVSTSLLFVFIEFLSAWFLKQYRQFVDTSTYLIKVKSIFDKYMLVYLAGKEAIAEGHDSRKATRMLFGLLSEEIAWPDTYLTKNPDVNFAKEALEAMTLMIKSIKADAKSRVDSRENADEPA</sequence>